<comment type="similarity">
    <text evidence="1">Belongs to the asp23 family.</text>
</comment>
<proteinExistence type="inferred from homology"/>
<sequence>MEMADMEYELTERGSVHISDEVVQIIAGVATNEVDGVIGTSGSLAVGITESITGRKIWREASRFSMTRRRARAPSTSGCNSGSA</sequence>
<organism evidence="2 3">
    <name type="scientific">Alicyclobacillus acidocaldarius (strain Tc-4-1)</name>
    <name type="common">Bacillus acidocaldarius</name>
    <dbReference type="NCBI Taxonomy" id="1048834"/>
    <lineage>
        <taxon>Bacteria</taxon>
        <taxon>Bacillati</taxon>
        <taxon>Bacillota</taxon>
        <taxon>Bacilli</taxon>
        <taxon>Bacillales</taxon>
        <taxon>Alicyclobacillaceae</taxon>
        <taxon>Alicyclobacillus</taxon>
    </lineage>
</organism>
<name>F8IKN4_ALIAT</name>
<evidence type="ECO:0000313" key="3">
    <source>
        <dbReference type="Proteomes" id="UP000000292"/>
    </source>
</evidence>
<dbReference type="EMBL" id="CP002902">
    <property type="protein sequence ID" value="AEJ43612.1"/>
    <property type="molecule type" value="Genomic_DNA"/>
</dbReference>
<protein>
    <submittedName>
        <fullName evidence="2">Uncharacterized protein</fullName>
    </submittedName>
</protein>
<reference evidence="3" key="2">
    <citation type="submission" date="2011-06" db="EMBL/GenBank/DDBJ databases">
        <title>The complete genome sequence of Alicyclobacillus acidocaldarius sp. Tc-4-1.</title>
        <authorList>
            <person name="Chen Y."/>
            <person name="He Y."/>
            <person name="Dong Z."/>
            <person name="Hu S."/>
        </authorList>
    </citation>
    <scope>NUCLEOTIDE SEQUENCE [LARGE SCALE GENOMIC DNA]</scope>
    <source>
        <strain evidence="3">Tc-4-1</strain>
    </source>
</reference>
<dbReference type="STRING" id="1048834.TC41_1684"/>
<dbReference type="InterPro" id="IPR005531">
    <property type="entry name" value="Asp23"/>
</dbReference>
<dbReference type="HOGENOM" id="CLU_2520261_0_0_9"/>
<dbReference type="Proteomes" id="UP000000292">
    <property type="component" value="Chromosome"/>
</dbReference>
<evidence type="ECO:0000256" key="1">
    <source>
        <dbReference type="ARBA" id="ARBA00005721"/>
    </source>
</evidence>
<dbReference type="PATRIC" id="fig|1048834.4.peg.1603"/>
<evidence type="ECO:0000313" key="2">
    <source>
        <dbReference type="EMBL" id="AEJ43612.1"/>
    </source>
</evidence>
<gene>
    <name evidence="2" type="ordered locus">TC41_1684</name>
</gene>
<reference evidence="2 3" key="1">
    <citation type="journal article" date="2011" name="J. Bacteriol.">
        <title>Complete Genome Sequence of Alicyclobacillus acidocaldarius Strain Tc-4-1.</title>
        <authorList>
            <person name="Chen Y."/>
            <person name="He Y."/>
            <person name="Zhang B."/>
            <person name="Yang J."/>
            <person name="Li W."/>
            <person name="Dong Z."/>
            <person name="Hu S."/>
        </authorList>
    </citation>
    <scope>NUCLEOTIDE SEQUENCE [LARGE SCALE GENOMIC DNA]</scope>
    <source>
        <strain evidence="2 3">Tc-4-1</strain>
    </source>
</reference>
<dbReference type="eggNOG" id="COG1302">
    <property type="taxonomic scope" value="Bacteria"/>
</dbReference>
<dbReference type="Pfam" id="PF03780">
    <property type="entry name" value="Asp23"/>
    <property type="match status" value="1"/>
</dbReference>
<dbReference type="KEGG" id="aad:TC41_1684"/>
<dbReference type="AlphaFoldDB" id="F8IKN4"/>
<accession>F8IKN4</accession>